<dbReference type="FunFam" id="3.10.20.410:FF:000001">
    <property type="entry name" value="Fimbrial outer membrane usher protein"/>
    <property type="match status" value="1"/>
</dbReference>
<reference evidence="14 15" key="1">
    <citation type="submission" date="2019-06" db="EMBL/GenBank/DDBJ databases">
        <authorList>
            <person name="Yang Y."/>
        </authorList>
    </citation>
    <scope>NUCLEOTIDE SEQUENCE [LARGE SCALE GENOMIC DNA]</scope>
    <source>
        <strain evidence="14 15">BIT-26</strain>
    </source>
</reference>
<evidence type="ECO:0000256" key="5">
    <source>
        <dbReference type="ARBA" id="ARBA00022558"/>
    </source>
</evidence>
<dbReference type="GO" id="GO:0015473">
    <property type="term" value="F:fimbrial usher porin activity"/>
    <property type="evidence" value="ECO:0007669"/>
    <property type="project" value="InterPro"/>
</dbReference>
<gene>
    <name evidence="14" type="ORF">FKM52_03635</name>
</gene>
<evidence type="ECO:0000256" key="10">
    <source>
        <dbReference type="ARBA" id="ARBA00023237"/>
    </source>
</evidence>
<comment type="caution">
    <text evidence="14">The sequence shown here is derived from an EMBL/GenBank/DDBJ whole genome shotgun (WGS) entry which is preliminary data.</text>
</comment>
<evidence type="ECO:0000313" key="15">
    <source>
        <dbReference type="Proteomes" id="UP000319523"/>
    </source>
</evidence>
<dbReference type="SUPFAM" id="SSF141729">
    <property type="entry name" value="FimD N-terminal domain-like"/>
    <property type="match status" value="1"/>
</dbReference>
<dbReference type="Gene3D" id="3.10.20.410">
    <property type="match status" value="1"/>
</dbReference>
<dbReference type="Pfam" id="PF00577">
    <property type="entry name" value="Usher"/>
    <property type="match status" value="1"/>
</dbReference>
<dbReference type="GO" id="GO:0009279">
    <property type="term" value="C:cell outer membrane"/>
    <property type="evidence" value="ECO:0007669"/>
    <property type="project" value="UniProtKB-SubCell"/>
</dbReference>
<feature type="domain" description="PapC N-terminal" evidence="13">
    <location>
        <begin position="30"/>
        <end position="174"/>
    </location>
</feature>
<keyword evidence="15" id="KW-1185">Reference proteome</keyword>
<dbReference type="Gene3D" id="2.60.40.2610">
    <property type="entry name" value="Outer membrane usher protein FimD, plug domain"/>
    <property type="match status" value="1"/>
</dbReference>
<proteinExistence type="inferred from homology"/>
<keyword evidence="9" id="KW-1015">Disulfide bond</keyword>
<dbReference type="Gene3D" id="2.60.40.2070">
    <property type="match status" value="1"/>
</dbReference>
<dbReference type="PROSITE" id="PS01151">
    <property type="entry name" value="FIMBRIAL_USHER"/>
    <property type="match status" value="1"/>
</dbReference>
<dbReference type="InterPro" id="IPR025885">
    <property type="entry name" value="PapC_N"/>
</dbReference>
<dbReference type="FunFam" id="2.60.40.3110:FF:000001">
    <property type="entry name" value="Putative fimbrial outer membrane usher"/>
    <property type="match status" value="1"/>
</dbReference>
<evidence type="ECO:0000313" key="14">
    <source>
        <dbReference type="EMBL" id="TPW43648.1"/>
    </source>
</evidence>
<evidence type="ECO:0000256" key="11">
    <source>
        <dbReference type="RuleBase" id="RU003884"/>
    </source>
</evidence>
<dbReference type="InterPro" id="IPR042186">
    <property type="entry name" value="FimD_plug_dom"/>
</dbReference>
<evidence type="ECO:0000256" key="8">
    <source>
        <dbReference type="ARBA" id="ARBA00023136"/>
    </source>
</evidence>
<keyword evidence="5 11" id="KW-1029">Fimbrium biogenesis</keyword>
<organism evidence="14 15">
    <name type="scientific">Mixta tenebrionis</name>
    <dbReference type="NCBI Taxonomy" id="2562439"/>
    <lineage>
        <taxon>Bacteria</taxon>
        <taxon>Pseudomonadati</taxon>
        <taxon>Pseudomonadota</taxon>
        <taxon>Gammaproteobacteria</taxon>
        <taxon>Enterobacterales</taxon>
        <taxon>Erwiniaceae</taxon>
        <taxon>Mixta</taxon>
    </lineage>
</organism>
<name>A0A506VDK8_9GAMM</name>
<evidence type="ECO:0000256" key="9">
    <source>
        <dbReference type="ARBA" id="ARBA00023157"/>
    </source>
</evidence>
<evidence type="ECO:0000259" key="12">
    <source>
        <dbReference type="Pfam" id="PF13953"/>
    </source>
</evidence>
<dbReference type="InterPro" id="IPR018030">
    <property type="entry name" value="Fimbrial_membr_usher_CS"/>
</dbReference>
<accession>A0A506VDK8</accession>
<dbReference type="GO" id="GO:0009297">
    <property type="term" value="P:pilus assembly"/>
    <property type="evidence" value="ECO:0007669"/>
    <property type="project" value="InterPro"/>
</dbReference>
<evidence type="ECO:0000259" key="13">
    <source>
        <dbReference type="Pfam" id="PF13954"/>
    </source>
</evidence>
<protein>
    <submittedName>
        <fullName evidence="14">Fimbrial biogenesis outer membrane usher protein</fullName>
    </submittedName>
</protein>
<feature type="domain" description="PapC-like C-terminal" evidence="12">
    <location>
        <begin position="758"/>
        <end position="824"/>
    </location>
</feature>
<evidence type="ECO:0000256" key="3">
    <source>
        <dbReference type="ARBA" id="ARBA00022448"/>
    </source>
</evidence>
<dbReference type="InterPro" id="IPR037224">
    <property type="entry name" value="PapC_N_sf"/>
</dbReference>
<evidence type="ECO:0000256" key="1">
    <source>
        <dbReference type="ARBA" id="ARBA00004571"/>
    </source>
</evidence>
<keyword evidence="7" id="KW-0732">Signal</keyword>
<sequence>MTGAGKRRLLLLCLMPALIQINNGCAKVRFNPAMLEKQSPGDSNVDLSAFEEMQQLPGTYRVEVVLNNRRQETRDVTFFQQDDGEGKQTLQPCLSADLLANYGVNVARYPLLQQENGCADLSQIADARARLDVNTQQLILSFPQAELNHSARDAVPSTRWDEGISALLLNYRFSGAHSEALQAHRRNNDSQFLSLQPGVNLGAWRLRNYSTWSRNRQSDAKWDRLYTRAQRGIIPLQAQLTLGESTSPTDIYDSVSFRGVQLASDDDMLPDSLRGYAPIVRGIARSHAQVNVYQNGNIIYQTYVAPGAFAISDIYPTGSSGDLYVTIRETDGSEQQLVVPFASVPVLQREGHIKYSLTGGQYRNSRNNTTNKMFIQGTGIVGLPQAFTLYSGTQQAENYHSLVAGVGRNFGQIGALSLDATIARSKLADRQGTQRGHVWRLRYGKNFIGTGTNLALAGFRYATKDYYSLDEVLDSYEDGESAIWERRRQRAELSLTQNLWAGAGSLTVSAVNESFWDNDRRVRSMNIGYNNSWRGISINLNYSYNRNTQLGYSGKKSGREEQIMALSLNMPLSDEGNNTWANYQLNSTRHGSSSQSVGLNGTLLDDKNLSWSVRQGYTNRNGGSLGSADIDYRGGYGQADAGYAWDRNSRRLNYGISGALVAHHDGITLSQPLGETVALVKSPGIGGASVENQTGVITDFRGYTLVPYVRPYRISELTLDPLTLPDTVELAQTSSQVIPTRGAVVRADFSGRLGQRALITLTRSNGQPVPFGATVRPEDDNSDYSSIVGSDGEVWLSGLESRGTLLVSWGSDADKQCRASFALPDSGEDMHLLKAICR</sequence>
<dbReference type="Gene3D" id="2.60.40.3110">
    <property type="match status" value="1"/>
</dbReference>
<keyword evidence="4" id="KW-1134">Transmembrane beta strand</keyword>
<evidence type="ECO:0000256" key="7">
    <source>
        <dbReference type="ARBA" id="ARBA00022729"/>
    </source>
</evidence>
<dbReference type="InterPro" id="IPR000015">
    <property type="entry name" value="Fimb_usher"/>
</dbReference>
<keyword evidence="6 11" id="KW-0812">Transmembrane</keyword>
<evidence type="ECO:0000256" key="6">
    <source>
        <dbReference type="ARBA" id="ARBA00022692"/>
    </source>
</evidence>
<dbReference type="PANTHER" id="PTHR30451:SF21">
    <property type="entry name" value="FIMBRIAL USHER DOMAIN-CONTAINING PROTEIN YDET-RELATED"/>
    <property type="match status" value="1"/>
</dbReference>
<dbReference type="PANTHER" id="PTHR30451">
    <property type="entry name" value="OUTER MEMBRANE USHER PROTEIN"/>
    <property type="match status" value="1"/>
</dbReference>
<dbReference type="Pfam" id="PF13953">
    <property type="entry name" value="PapC_C"/>
    <property type="match status" value="1"/>
</dbReference>
<evidence type="ECO:0000256" key="2">
    <source>
        <dbReference type="ARBA" id="ARBA00008064"/>
    </source>
</evidence>
<dbReference type="Pfam" id="PF13954">
    <property type="entry name" value="PapC_N"/>
    <property type="match status" value="1"/>
</dbReference>
<keyword evidence="3 11" id="KW-0813">Transport</keyword>
<dbReference type="OrthoDB" id="6554712at2"/>
<dbReference type="FunFam" id="2.60.40.2610:FF:000001">
    <property type="entry name" value="Outer membrane fimbrial usher protein"/>
    <property type="match status" value="1"/>
</dbReference>
<dbReference type="InterPro" id="IPR043142">
    <property type="entry name" value="PapC-like_C_sf"/>
</dbReference>
<evidence type="ECO:0000256" key="4">
    <source>
        <dbReference type="ARBA" id="ARBA00022452"/>
    </source>
</evidence>
<keyword evidence="8 11" id="KW-0472">Membrane</keyword>
<dbReference type="Proteomes" id="UP000319523">
    <property type="component" value="Unassembled WGS sequence"/>
</dbReference>
<dbReference type="InterPro" id="IPR025949">
    <property type="entry name" value="PapC-like_C"/>
</dbReference>
<comment type="subcellular location">
    <subcellularLocation>
        <location evidence="1 11">Cell outer membrane</location>
        <topology evidence="1 11">Multi-pass membrane protein</topology>
    </subcellularLocation>
</comment>
<dbReference type="AlphaFoldDB" id="A0A506VDK8"/>
<keyword evidence="10 11" id="KW-0998">Cell outer membrane</keyword>
<comment type="similarity">
    <text evidence="2 11">Belongs to the fimbrial export usher family.</text>
</comment>
<dbReference type="EMBL" id="VHQI01000002">
    <property type="protein sequence ID" value="TPW43648.1"/>
    <property type="molecule type" value="Genomic_DNA"/>
</dbReference>